<dbReference type="KEGG" id="knv:Pan216_05310"/>
<dbReference type="PROSITE" id="PS00759">
    <property type="entry name" value="ARGE_DAPE_CPG2_2"/>
    <property type="match status" value="1"/>
</dbReference>
<evidence type="ECO:0000256" key="5">
    <source>
        <dbReference type="ARBA" id="ARBA00023285"/>
    </source>
</evidence>
<dbReference type="PANTHER" id="PTHR43808:SF31">
    <property type="entry name" value="N-ACETYL-L-CITRULLINE DEACETYLASE"/>
    <property type="match status" value="1"/>
</dbReference>
<dbReference type="EMBL" id="CP036279">
    <property type="protein sequence ID" value="QDU59699.1"/>
    <property type="molecule type" value="Genomic_DNA"/>
</dbReference>
<dbReference type="InterPro" id="IPR002933">
    <property type="entry name" value="Peptidase_M20"/>
</dbReference>
<proteinExistence type="predicted"/>
<dbReference type="RefSeq" id="WP_145254389.1">
    <property type="nucleotide sequence ID" value="NZ_CP036279.1"/>
</dbReference>
<dbReference type="SUPFAM" id="SSF55031">
    <property type="entry name" value="Bacterial exopeptidase dimerisation domain"/>
    <property type="match status" value="1"/>
</dbReference>
<dbReference type="AlphaFoldDB" id="A0A518AY96"/>
<evidence type="ECO:0000256" key="2">
    <source>
        <dbReference type="ARBA" id="ARBA00022723"/>
    </source>
</evidence>
<keyword evidence="2" id="KW-0479">Metal-binding</keyword>
<dbReference type="SUPFAM" id="SSF53187">
    <property type="entry name" value="Zn-dependent exopeptidases"/>
    <property type="match status" value="1"/>
</dbReference>
<dbReference type="InterPro" id="IPR050072">
    <property type="entry name" value="Peptidase_M20A"/>
</dbReference>
<evidence type="ECO:0000256" key="3">
    <source>
        <dbReference type="ARBA" id="ARBA00022801"/>
    </source>
</evidence>
<keyword evidence="3 7" id="KW-0378">Hydrolase</keyword>
<comment type="cofactor">
    <cofactor evidence="1">
        <name>Zn(2+)</name>
        <dbReference type="ChEBI" id="CHEBI:29105"/>
    </cofactor>
</comment>
<evidence type="ECO:0000313" key="8">
    <source>
        <dbReference type="Proteomes" id="UP000317093"/>
    </source>
</evidence>
<organism evidence="7 8">
    <name type="scientific">Kolteria novifilia</name>
    <dbReference type="NCBI Taxonomy" id="2527975"/>
    <lineage>
        <taxon>Bacteria</taxon>
        <taxon>Pseudomonadati</taxon>
        <taxon>Planctomycetota</taxon>
        <taxon>Planctomycetia</taxon>
        <taxon>Kolteriales</taxon>
        <taxon>Kolteriaceae</taxon>
        <taxon>Kolteria</taxon>
    </lineage>
</organism>
<dbReference type="Proteomes" id="UP000317093">
    <property type="component" value="Chromosome"/>
</dbReference>
<evidence type="ECO:0000256" key="4">
    <source>
        <dbReference type="ARBA" id="ARBA00022833"/>
    </source>
</evidence>
<dbReference type="PANTHER" id="PTHR43808">
    <property type="entry name" value="ACETYLORNITHINE DEACETYLASE"/>
    <property type="match status" value="1"/>
</dbReference>
<dbReference type="GO" id="GO:0008777">
    <property type="term" value="F:acetylornithine deacetylase activity"/>
    <property type="evidence" value="ECO:0007669"/>
    <property type="project" value="UniProtKB-EC"/>
</dbReference>
<dbReference type="GO" id="GO:0006526">
    <property type="term" value="P:L-arginine biosynthetic process"/>
    <property type="evidence" value="ECO:0007669"/>
    <property type="project" value="TreeGrafter"/>
</dbReference>
<dbReference type="EC" id="3.5.1.16" evidence="7"/>
<evidence type="ECO:0000256" key="1">
    <source>
        <dbReference type="ARBA" id="ARBA00001947"/>
    </source>
</evidence>
<dbReference type="OrthoDB" id="9792335at2"/>
<dbReference type="PROSITE" id="PS00758">
    <property type="entry name" value="ARGE_DAPE_CPG2_1"/>
    <property type="match status" value="1"/>
</dbReference>
<dbReference type="GO" id="GO:0046872">
    <property type="term" value="F:metal ion binding"/>
    <property type="evidence" value="ECO:0007669"/>
    <property type="project" value="UniProtKB-KW"/>
</dbReference>
<dbReference type="Pfam" id="PF07687">
    <property type="entry name" value="M20_dimer"/>
    <property type="match status" value="1"/>
</dbReference>
<dbReference type="InterPro" id="IPR011650">
    <property type="entry name" value="Peptidase_M20_dimer"/>
</dbReference>
<evidence type="ECO:0000259" key="6">
    <source>
        <dbReference type="Pfam" id="PF07687"/>
    </source>
</evidence>
<sequence>MPVRALDHARELISLPSVSRDSNAEASAYIADAVTSMGLDVERFTYADPAGVEKTNVVARRGSGPGGIAFLAHSDTVPVEGWQMGEPFKPQIQDGKLYGRGACDMKGPVACMLEAIATADVPNDFPVHLIVTADEEVGHWGAWDLARRELVVEPLRSCVGIVGEPTRLEVVHAHKGNVLMRIISHGEAAHSSTGKGLNANLAMIPFLAEMKELHDDLQTKPEYRDDDFEPPTPGFNLGIGDHNSAANITARRSVCTLYYRPTPRNDAGELIEHVKARATHHGLEFVLVYAGEPMFTDPGSPWVRDVLTHANRPASTTVSYATDGTIFGQFLPLVVCGPGDIAQAHTVDEWIALEQLDQGTALYCELIEHRYQTTTENGS</sequence>
<name>A0A518AY96_9BACT</name>
<dbReference type="Gene3D" id="3.40.630.10">
    <property type="entry name" value="Zn peptidases"/>
    <property type="match status" value="1"/>
</dbReference>
<protein>
    <submittedName>
        <fullName evidence="7">Acetylornithine deacetylase</fullName>
        <ecNumber evidence="7">3.5.1.16</ecNumber>
    </submittedName>
</protein>
<feature type="domain" description="Peptidase M20 dimerisation" evidence="6">
    <location>
        <begin position="173"/>
        <end position="283"/>
    </location>
</feature>
<keyword evidence="5" id="KW-0170">Cobalt</keyword>
<dbReference type="Gene3D" id="3.30.70.360">
    <property type="match status" value="1"/>
</dbReference>
<accession>A0A518AY96</accession>
<keyword evidence="8" id="KW-1185">Reference proteome</keyword>
<evidence type="ECO:0000313" key="7">
    <source>
        <dbReference type="EMBL" id="QDU59699.1"/>
    </source>
</evidence>
<gene>
    <name evidence="7" type="primary">argE_1</name>
    <name evidence="7" type="ORF">Pan216_05310</name>
</gene>
<keyword evidence="4" id="KW-0862">Zinc</keyword>
<dbReference type="InterPro" id="IPR001261">
    <property type="entry name" value="ArgE/DapE_CS"/>
</dbReference>
<dbReference type="Pfam" id="PF01546">
    <property type="entry name" value="Peptidase_M20"/>
    <property type="match status" value="1"/>
</dbReference>
<reference evidence="7 8" key="1">
    <citation type="submission" date="2019-02" db="EMBL/GenBank/DDBJ databases">
        <title>Deep-cultivation of Planctomycetes and their phenomic and genomic characterization uncovers novel biology.</title>
        <authorList>
            <person name="Wiegand S."/>
            <person name="Jogler M."/>
            <person name="Boedeker C."/>
            <person name="Pinto D."/>
            <person name="Vollmers J."/>
            <person name="Rivas-Marin E."/>
            <person name="Kohn T."/>
            <person name="Peeters S.H."/>
            <person name="Heuer A."/>
            <person name="Rast P."/>
            <person name="Oberbeckmann S."/>
            <person name="Bunk B."/>
            <person name="Jeske O."/>
            <person name="Meyerdierks A."/>
            <person name="Storesund J.E."/>
            <person name="Kallscheuer N."/>
            <person name="Luecker S."/>
            <person name="Lage O.M."/>
            <person name="Pohl T."/>
            <person name="Merkel B.J."/>
            <person name="Hornburger P."/>
            <person name="Mueller R.-W."/>
            <person name="Bruemmer F."/>
            <person name="Labrenz M."/>
            <person name="Spormann A.M."/>
            <person name="Op den Camp H."/>
            <person name="Overmann J."/>
            <person name="Amann R."/>
            <person name="Jetten M.S.M."/>
            <person name="Mascher T."/>
            <person name="Medema M.H."/>
            <person name="Devos D.P."/>
            <person name="Kaster A.-K."/>
            <person name="Ovreas L."/>
            <person name="Rohde M."/>
            <person name="Galperin M.Y."/>
            <person name="Jogler C."/>
        </authorList>
    </citation>
    <scope>NUCLEOTIDE SEQUENCE [LARGE SCALE GENOMIC DNA]</scope>
    <source>
        <strain evidence="7 8">Pan216</strain>
    </source>
</reference>
<dbReference type="InterPro" id="IPR036264">
    <property type="entry name" value="Bact_exopeptidase_dim_dom"/>
</dbReference>